<dbReference type="PANTHER" id="PTHR34494">
    <property type="entry name" value="PROTEIN CBG25024"/>
    <property type="match status" value="1"/>
</dbReference>
<dbReference type="AlphaFoldDB" id="A0AAF3EJV4"/>
<name>A0AAF3EJV4_9BILA</name>
<dbReference type="PANTHER" id="PTHR34494:SF1">
    <property type="entry name" value="PROTEIN CBG25024"/>
    <property type="match status" value="1"/>
</dbReference>
<evidence type="ECO:0000313" key="2">
    <source>
        <dbReference type="WBParaSite" id="MBELARI_LOCUS1431"/>
    </source>
</evidence>
<dbReference type="Proteomes" id="UP000887575">
    <property type="component" value="Unassembled WGS sequence"/>
</dbReference>
<proteinExistence type="predicted"/>
<keyword evidence="1" id="KW-1185">Reference proteome</keyword>
<dbReference type="WBParaSite" id="MBELARI_LOCUS1431">
    <property type="protein sequence ID" value="MBELARI_LOCUS1431"/>
    <property type="gene ID" value="MBELARI_LOCUS1431"/>
</dbReference>
<reference evidence="2" key="1">
    <citation type="submission" date="2024-02" db="UniProtKB">
        <authorList>
            <consortium name="WormBaseParasite"/>
        </authorList>
    </citation>
    <scope>IDENTIFICATION</scope>
</reference>
<sequence length="468" mass="50112">MPGLDWIPGVSQLKSGFQLITLDFEGARQTQENFVKECPVVSQVTSVVQLATGDADGALETQKRCLDTVNNVVNGLPVIGHAKGVVHYIAGDTEGGNQAMNAASRSTVVIGSGVVAGITTGGLAAIPAGIAAGAAYDGTATLITDKPQGIIAACDNVIKNPNAGNIFDALFIPVADGMGGYAGGKLGSAVLTRARLSSLEAARAVKQGRLDAALFGEVAMTDAEAISLGQQINVITRQISVIERGTPQYWFDPKNKQVIKTSNPTAVPVAGYIDEKNPAKAAVIVKELSALQCDAILADDYCGIECAGIYTTPALKTQQLSKLHSQSPQGSINEIYPNVVVATKEDIDRLQREKRDPQKKQAKALYDAHSWLPVPMPSQFNYTSNVMPQLTENELEVLSGLQMDIYDFLRSNITYSNYRGETGNRQMMVVCVSSQLYPSDANFNDSRPIRTITTVFFKPIKQATTKHF</sequence>
<organism evidence="1 2">
    <name type="scientific">Mesorhabditis belari</name>
    <dbReference type="NCBI Taxonomy" id="2138241"/>
    <lineage>
        <taxon>Eukaryota</taxon>
        <taxon>Metazoa</taxon>
        <taxon>Ecdysozoa</taxon>
        <taxon>Nematoda</taxon>
        <taxon>Chromadorea</taxon>
        <taxon>Rhabditida</taxon>
        <taxon>Rhabditina</taxon>
        <taxon>Rhabditomorpha</taxon>
        <taxon>Rhabditoidea</taxon>
        <taxon>Rhabditidae</taxon>
        <taxon>Mesorhabditinae</taxon>
        <taxon>Mesorhabditis</taxon>
    </lineage>
</organism>
<evidence type="ECO:0000313" key="1">
    <source>
        <dbReference type="Proteomes" id="UP000887575"/>
    </source>
</evidence>
<accession>A0AAF3EJV4</accession>
<protein>
    <submittedName>
        <fullName evidence="2">Uncharacterized protein</fullName>
    </submittedName>
</protein>